<name>A0A806C768_9SPIR</name>
<proteinExistence type="predicted"/>
<gene>
    <name evidence="1" type="ORF">BSV1_G30</name>
</gene>
<accession>A0A806C768</accession>
<keyword evidence="2" id="KW-1185">Reference proteome</keyword>
<protein>
    <recommendedName>
        <fullName evidence="3">CobQ/CobB/MinD/ParA nucleotide binding domain protein</fullName>
    </recommendedName>
</protein>
<dbReference type="EMBL" id="CP001518">
    <property type="protein sequence ID" value="ACN93355.1"/>
    <property type="molecule type" value="Genomic_DNA"/>
</dbReference>
<dbReference type="AlphaFoldDB" id="A0A806C768"/>
<dbReference type="RefSeq" id="WP_012615123.1">
    <property type="nucleotide sequence ID" value="NC_012239.1"/>
</dbReference>
<evidence type="ECO:0000313" key="1">
    <source>
        <dbReference type="EMBL" id="ACN93355.1"/>
    </source>
</evidence>
<organism evidence="1 2">
    <name type="scientific">Borreliella finlandensis</name>
    <dbReference type="NCBI Taxonomy" id="498741"/>
    <lineage>
        <taxon>Bacteria</taxon>
        <taxon>Pseudomonadati</taxon>
        <taxon>Spirochaetota</taxon>
        <taxon>Spirochaetia</taxon>
        <taxon>Spirochaetales</taxon>
        <taxon>Borreliaceae</taxon>
        <taxon>Borreliella</taxon>
    </lineage>
</organism>
<sequence length="44" mass="4870">MNRKNTKIIAIGSIKVGAGKSACSTIFFRSFRRISSVSCKTKYL</sequence>
<geneLocation type="plasmid" evidence="1 2">
    <name>SV1_lp28-2</name>
</geneLocation>
<dbReference type="Proteomes" id="UP000006166">
    <property type="component" value="Plasmid SV1_lp28-2"/>
</dbReference>
<evidence type="ECO:0000313" key="2">
    <source>
        <dbReference type="Proteomes" id="UP000006166"/>
    </source>
</evidence>
<evidence type="ECO:0008006" key="3">
    <source>
        <dbReference type="Google" id="ProtNLM"/>
    </source>
</evidence>
<keyword evidence="1" id="KW-0614">Plasmid</keyword>
<reference evidence="1 2" key="1">
    <citation type="journal article" date="2011" name="J. Bacteriol.">
        <title>Whole genome sequence of an unusual Borrelia burgdorferi sensu lato isolate.</title>
        <authorList>
            <person name="Casjens S.R."/>
            <person name="Fraser-Liggett C.M."/>
            <person name="Mongodin E.F."/>
            <person name="Qiu W.G."/>
            <person name="Dunn J.J."/>
            <person name="Luft B.J."/>
            <person name="Schutzer S.E."/>
        </authorList>
    </citation>
    <scope>NUCLEOTIDE SEQUENCE [LARGE SCALE GENOMIC DNA]</scope>
    <source>
        <strain evidence="1 2">SV1</strain>
    </source>
</reference>